<evidence type="ECO:0000313" key="2">
    <source>
        <dbReference type="EMBL" id="RPA84038.1"/>
    </source>
</evidence>
<gene>
    <name evidence="2" type="ORF">BJ508DRAFT_47263</name>
</gene>
<keyword evidence="1" id="KW-1133">Transmembrane helix</keyword>
<dbReference type="EMBL" id="ML119661">
    <property type="protein sequence ID" value="RPA84038.1"/>
    <property type="molecule type" value="Genomic_DNA"/>
</dbReference>
<accession>A0A3N4IH84</accession>
<keyword evidence="3" id="KW-1185">Reference proteome</keyword>
<dbReference type="Proteomes" id="UP000275078">
    <property type="component" value="Unassembled WGS sequence"/>
</dbReference>
<sequence>MYGVEVEEIVISITPNDRRALTVSWHAALKRGPKNRVFVGCEDLWVWRGFRGMMEWVGCHVFLLFGGYYIRKQEARE</sequence>
<keyword evidence="1" id="KW-0472">Membrane</keyword>
<feature type="transmembrane region" description="Helical" evidence="1">
    <location>
        <begin position="53"/>
        <end position="70"/>
    </location>
</feature>
<evidence type="ECO:0000313" key="3">
    <source>
        <dbReference type="Proteomes" id="UP000275078"/>
    </source>
</evidence>
<proteinExistence type="predicted"/>
<evidence type="ECO:0000256" key="1">
    <source>
        <dbReference type="SAM" id="Phobius"/>
    </source>
</evidence>
<name>A0A3N4IH84_ASCIM</name>
<organism evidence="2 3">
    <name type="scientific">Ascobolus immersus RN42</name>
    <dbReference type="NCBI Taxonomy" id="1160509"/>
    <lineage>
        <taxon>Eukaryota</taxon>
        <taxon>Fungi</taxon>
        <taxon>Dikarya</taxon>
        <taxon>Ascomycota</taxon>
        <taxon>Pezizomycotina</taxon>
        <taxon>Pezizomycetes</taxon>
        <taxon>Pezizales</taxon>
        <taxon>Ascobolaceae</taxon>
        <taxon>Ascobolus</taxon>
    </lineage>
</organism>
<protein>
    <submittedName>
        <fullName evidence="2">Uncharacterized protein</fullName>
    </submittedName>
</protein>
<keyword evidence="1" id="KW-0812">Transmembrane</keyword>
<dbReference type="AlphaFoldDB" id="A0A3N4IH84"/>
<reference evidence="2 3" key="1">
    <citation type="journal article" date="2018" name="Nat. Ecol. Evol.">
        <title>Pezizomycetes genomes reveal the molecular basis of ectomycorrhizal truffle lifestyle.</title>
        <authorList>
            <person name="Murat C."/>
            <person name="Payen T."/>
            <person name="Noel B."/>
            <person name="Kuo A."/>
            <person name="Morin E."/>
            <person name="Chen J."/>
            <person name="Kohler A."/>
            <person name="Krizsan K."/>
            <person name="Balestrini R."/>
            <person name="Da Silva C."/>
            <person name="Montanini B."/>
            <person name="Hainaut M."/>
            <person name="Levati E."/>
            <person name="Barry K.W."/>
            <person name="Belfiori B."/>
            <person name="Cichocki N."/>
            <person name="Clum A."/>
            <person name="Dockter R.B."/>
            <person name="Fauchery L."/>
            <person name="Guy J."/>
            <person name="Iotti M."/>
            <person name="Le Tacon F."/>
            <person name="Lindquist E.A."/>
            <person name="Lipzen A."/>
            <person name="Malagnac F."/>
            <person name="Mello A."/>
            <person name="Molinier V."/>
            <person name="Miyauchi S."/>
            <person name="Poulain J."/>
            <person name="Riccioni C."/>
            <person name="Rubini A."/>
            <person name="Sitrit Y."/>
            <person name="Splivallo R."/>
            <person name="Traeger S."/>
            <person name="Wang M."/>
            <person name="Zifcakova L."/>
            <person name="Wipf D."/>
            <person name="Zambonelli A."/>
            <person name="Paolocci F."/>
            <person name="Nowrousian M."/>
            <person name="Ottonello S."/>
            <person name="Baldrian P."/>
            <person name="Spatafora J.W."/>
            <person name="Henrissat B."/>
            <person name="Nagy L.G."/>
            <person name="Aury J.M."/>
            <person name="Wincker P."/>
            <person name="Grigoriev I.V."/>
            <person name="Bonfante P."/>
            <person name="Martin F.M."/>
        </authorList>
    </citation>
    <scope>NUCLEOTIDE SEQUENCE [LARGE SCALE GENOMIC DNA]</scope>
    <source>
        <strain evidence="2 3">RN42</strain>
    </source>
</reference>